<keyword evidence="3" id="KW-1185">Reference proteome</keyword>
<feature type="compositionally biased region" description="Basic and acidic residues" evidence="1">
    <location>
        <begin position="257"/>
        <end position="278"/>
    </location>
</feature>
<dbReference type="OrthoDB" id="193731at2157"/>
<feature type="region of interest" description="Disordered" evidence="1">
    <location>
        <begin position="92"/>
        <end position="181"/>
    </location>
</feature>
<dbReference type="InterPro" id="IPR057179">
    <property type="entry name" value="DUF7857"/>
</dbReference>
<feature type="compositionally biased region" description="Basic and acidic residues" evidence="1">
    <location>
        <begin position="141"/>
        <end position="156"/>
    </location>
</feature>
<protein>
    <submittedName>
        <fullName evidence="2">Uncharacterized protein</fullName>
    </submittedName>
</protein>
<dbReference type="AlphaFoldDB" id="A0A7U3WBH6"/>
<gene>
    <name evidence="2" type="ORF">I7X12_10330</name>
</gene>
<accession>A0A7U3WBH6</accession>
<reference evidence="2 3" key="1">
    <citation type="submission" date="2020-12" db="EMBL/GenBank/DDBJ databases">
        <title>Halosimplex halophilum sp. nov. and Halosimplex salinum sp. nov., two new members of the genus Halosimplex.</title>
        <authorList>
            <person name="Cui H.L."/>
        </authorList>
    </citation>
    <scope>NUCLEOTIDE SEQUENCE [LARGE SCALE GENOMIC DNA]</scope>
    <source>
        <strain evidence="2 3">YGH94</strain>
    </source>
</reference>
<proteinExistence type="predicted"/>
<dbReference type="Pfam" id="PF25256">
    <property type="entry name" value="DUF7857"/>
    <property type="match status" value="1"/>
</dbReference>
<evidence type="ECO:0000256" key="1">
    <source>
        <dbReference type="SAM" id="MobiDB-lite"/>
    </source>
</evidence>
<feature type="region of interest" description="Disordered" evidence="1">
    <location>
        <begin position="244"/>
        <end position="278"/>
    </location>
</feature>
<sequence>MVTLEWSCERSDGVTLVSLVVAAARPCRVRVENRLDGPVWPPRRRGQPAAGWDGDAFVGRVPADGRLAVGYATPAKPAEPPAEVVSTVPAAEVDDESGPDASGPAPAVESTPAGVVRDLGDPVVPRDSVPLPEPNAPTASRADEGVRTDDGARTADDAPVSDGVRSADELQPIDRASDPERFVVPGAVRSWLRDVDERLDAAPDRAGRSGAGANTGGGLGVAATADRRALRRVRGRIDELLARADEGDSDDLAVGRTGERVGGGEHAARGARIDGEGP</sequence>
<name>A0A7U3WBH6_9EURY</name>
<dbReference type="RefSeq" id="WP_198063729.1">
    <property type="nucleotide sequence ID" value="NZ_CP065856.1"/>
</dbReference>
<evidence type="ECO:0000313" key="2">
    <source>
        <dbReference type="EMBL" id="QPV64971.1"/>
    </source>
</evidence>
<organism evidence="2 3">
    <name type="scientific">Halosimplex litoreum</name>
    <dbReference type="NCBI Taxonomy" id="1198301"/>
    <lineage>
        <taxon>Archaea</taxon>
        <taxon>Methanobacteriati</taxon>
        <taxon>Methanobacteriota</taxon>
        <taxon>Stenosarchaea group</taxon>
        <taxon>Halobacteria</taxon>
        <taxon>Halobacteriales</taxon>
        <taxon>Haloarculaceae</taxon>
        <taxon>Halosimplex</taxon>
    </lineage>
</organism>
<dbReference type="GeneID" id="60588893"/>
<dbReference type="Proteomes" id="UP000595001">
    <property type="component" value="Chromosome"/>
</dbReference>
<dbReference type="EMBL" id="CP065856">
    <property type="protein sequence ID" value="QPV64971.1"/>
    <property type="molecule type" value="Genomic_DNA"/>
</dbReference>
<dbReference type="KEGG" id="hlt:I7X12_10330"/>
<evidence type="ECO:0000313" key="3">
    <source>
        <dbReference type="Proteomes" id="UP000595001"/>
    </source>
</evidence>